<dbReference type="PANTHER" id="PTHR48022">
    <property type="entry name" value="PLASTIDIC GLUCOSE TRANSPORTER 4"/>
    <property type="match status" value="1"/>
</dbReference>
<feature type="transmembrane region" description="Helical" evidence="7">
    <location>
        <begin position="80"/>
        <end position="101"/>
    </location>
</feature>
<comment type="similarity">
    <text evidence="2">Belongs to the major facilitator superfamily. Sugar transporter (TC 2.A.1.1) family.</text>
</comment>
<dbReference type="SUPFAM" id="SSF103473">
    <property type="entry name" value="MFS general substrate transporter"/>
    <property type="match status" value="1"/>
</dbReference>
<keyword evidence="5 7" id="KW-1133">Transmembrane helix</keyword>
<dbReference type="InterPro" id="IPR005828">
    <property type="entry name" value="MFS_sugar_transport-like"/>
</dbReference>
<feature type="transmembrane region" description="Helical" evidence="7">
    <location>
        <begin position="54"/>
        <end position="73"/>
    </location>
</feature>
<feature type="transmembrane region" description="Helical" evidence="7">
    <location>
        <begin position="451"/>
        <end position="470"/>
    </location>
</feature>
<feature type="transmembrane region" description="Helical" evidence="7">
    <location>
        <begin position="17"/>
        <end position="34"/>
    </location>
</feature>
<comment type="caution">
    <text evidence="9">The sequence shown here is derived from an EMBL/GenBank/DDBJ whole genome shotgun (WGS) entry which is preliminary data.</text>
</comment>
<gene>
    <name evidence="9" type="ORF">LTR69_007294</name>
</gene>
<keyword evidence="3" id="KW-0813">Transport</keyword>
<feature type="transmembrane region" description="Helical" evidence="7">
    <location>
        <begin position="171"/>
        <end position="190"/>
    </location>
</feature>
<dbReference type="Pfam" id="PF00083">
    <property type="entry name" value="Sugar_tr"/>
    <property type="match status" value="2"/>
</dbReference>
<keyword evidence="10" id="KW-1185">Reference proteome</keyword>
<feature type="transmembrane region" description="Helical" evidence="7">
    <location>
        <begin position="328"/>
        <end position="348"/>
    </location>
</feature>
<proteinExistence type="inferred from homology"/>
<comment type="subcellular location">
    <subcellularLocation>
        <location evidence="1">Membrane</location>
        <topology evidence="1">Multi-pass membrane protein</topology>
    </subcellularLocation>
</comment>
<sequence>MWQPNILGIKSLRGNKLVSAYMIVCGVAFMMFGYDQAVLGALSSNPSLLHHMGTTNPLIVGCIVAIFSIGAIFGSIVTLLIGYLIGCCLLVVGAALQAASFILGQMIAGRLIASFGVGFISCTIPLLASEIARPNRRGILIAALFTLAVLGIVVADWMIFGLLTNTTNPELIWRFPVAFQSFFGIFTAVCTRNSDEGTLTELSRQATIFFLPESPRWLYAQGHIEAANNVLARVYDEPENSELVQATYAALKAEVDDEERREDKGFALFAQCFKAMFWDTTDLQLGRRLRLCFLIMMLQEMSGLNVIVPYTNTLFGIDLKFSATRSIMVASIIQVAWAVFTTCGMLTIERWGRRPTLMLGTVICTLGMIGFTVSIAIGTESAGWAGMIMLIIFFFGFAFGMLPMSWLYPSEILPLHMRHVGLGVAGITTWLFTFLTVFTGPISFTATGYKIFILYIIFNALAFPYAYFLMVETKNMTLEEINLAFSPVAAASILGAQEIVRRDVEKDEMVGQVTEKER</sequence>
<reference evidence="9 10" key="1">
    <citation type="submission" date="2023-08" db="EMBL/GenBank/DDBJ databases">
        <title>Black Yeasts Isolated from many extreme environments.</title>
        <authorList>
            <person name="Coleine C."/>
            <person name="Stajich J.E."/>
            <person name="Selbmann L."/>
        </authorList>
    </citation>
    <scope>NUCLEOTIDE SEQUENCE [LARGE SCALE GENOMIC DNA]</scope>
    <source>
        <strain evidence="9 10">CCFEE 6328</strain>
    </source>
</reference>
<evidence type="ECO:0000256" key="2">
    <source>
        <dbReference type="ARBA" id="ARBA00010992"/>
    </source>
</evidence>
<evidence type="ECO:0000313" key="9">
    <source>
        <dbReference type="EMBL" id="KAK5057255.1"/>
    </source>
</evidence>
<dbReference type="PROSITE" id="PS50850">
    <property type="entry name" value="MFS"/>
    <property type="match status" value="1"/>
</dbReference>
<dbReference type="InterPro" id="IPR020846">
    <property type="entry name" value="MFS_dom"/>
</dbReference>
<evidence type="ECO:0000256" key="7">
    <source>
        <dbReference type="SAM" id="Phobius"/>
    </source>
</evidence>
<feature type="transmembrane region" description="Helical" evidence="7">
    <location>
        <begin position="107"/>
        <end position="127"/>
    </location>
</feature>
<dbReference type="PRINTS" id="PR00171">
    <property type="entry name" value="SUGRTRNSPORT"/>
</dbReference>
<organism evidence="9 10">
    <name type="scientific">Exophiala sideris</name>
    <dbReference type="NCBI Taxonomy" id="1016849"/>
    <lineage>
        <taxon>Eukaryota</taxon>
        <taxon>Fungi</taxon>
        <taxon>Dikarya</taxon>
        <taxon>Ascomycota</taxon>
        <taxon>Pezizomycotina</taxon>
        <taxon>Eurotiomycetes</taxon>
        <taxon>Chaetothyriomycetidae</taxon>
        <taxon>Chaetothyriales</taxon>
        <taxon>Herpotrichiellaceae</taxon>
        <taxon>Exophiala</taxon>
    </lineage>
</organism>
<feature type="transmembrane region" description="Helical" evidence="7">
    <location>
        <begin position="357"/>
        <end position="378"/>
    </location>
</feature>
<dbReference type="InterPro" id="IPR005829">
    <property type="entry name" value="Sugar_transporter_CS"/>
</dbReference>
<feature type="transmembrane region" description="Helical" evidence="7">
    <location>
        <begin position="291"/>
        <end position="308"/>
    </location>
</feature>
<dbReference type="PROSITE" id="PS00216">
    <property type="entry name" value="SUGAR_TRANSPORT_1"/>
    <property type="match status" value="1"/>
</dbReference>
<dbReference type="Gene3D" id="1.20.1250.20">
    <property type="entry name" value="MFS general substrate transporter like domains"/>
    <property type="match status" value="1"/>
</dbReference>
<keyword evidence="4 7" id="KW-0812">Transmembrane</keyword>
<feature type="transmembrane region" description="Helical" evidence="7">
    <location>
        <begin position="139"/>
        <end position="159"/>
    </location>
</feature>
<dbReference type="PANTHER" id="PTHR48022:SF2">
    <property type="entry name" value="PLASTIDIC GLUCOSE TRANSPORTER 4"/>
    <property type="match status" value="1"/>
</dbReference>
<feature type="domain" description="Major facilitator superfamily (MFS) profile" evidence="8">
    <location>
        <begin position="1"/>
        <end position="474"/>
    </location>
</feature>
<evidence type="ECO:0000256" key="5">
    <source>
        <dbReference type="ARBA" id="ARBA00022989"/>
    </source>
</evidence>
<evidence type="ECO:0000256" key="1">
    <source>
        <dbReference type="ARBA" id="ARBA00004141"/>
    </source>
</evidence>
<accession>A0ABR0J6T9</accession>
<dbReference type="InterPro" id="IPR003663">
    <property type="entry name" value="Sugar/inositol_transpt"/>
</dbReference>
<dbReference type="InterPro" id="IPR050360">
    <property type="entry name" value="MFS_Sugar_Transporters"/>
</dbReference>
<evidence type="ECO:0000256" key="3">
    <source>
        <dbReference type="ARBA" id="ARBA00022448"/>
    </source>
</evidence>
<feature type="transmembrane region" description="Helical" evidence="7">
    <location>
        <begin position="420"/>
        <end position="439"/>
    </location>
</feature>
<dbReference type="InterPro" id="IPR036259">
    <property type="entry name" value="MFS_trans_sf"/>
</dbReference>
<name>A0ABR0J6T9_9EURO</name>
<evidence type="ECO:0000313" key="10">
    <source>
        <dbReference type="Proteomes" id="UP001345691"/>
    </source>
</evidence>
<keyword evidence="6 7" id="KW-0472">Membrane</keyword>
<evidence type="ECO:0000256" key="4">
    <source>
        <dbReference type="ARBA" id="ARBA00022692"/>
    </source>
</evidence>
<evidence type="ECO:0000259" key="8">
    <source>
        <dbReference type="PROSITE" id="PS50850"/>
    </source>
</evidence>
<dbReference type="EMBL" id="JAVRRF010000016">
    <property type="protein sequence ID" value="KAK5057255.1"/>
    <property type="molecule type" value="Genomic_DNA"/>
</dbReference>
<dbReference type="Proteomes" id="UP001345691">
    <property type="component" value="Unassembled WGS sequence"/>
</dbReference>
<feature type="transmembrane region" description="Helical" evidence="7">
    <location>
        <begin position="384"/>
        <end position="408"/>
    </location>
</feature>
<protein>
    <recommendedName>
        <fullName evidence="8">Major facilitator superfamily (MFS) profile domain-containing protein</fullName>
    </recommendedName>
</protein>
<evidence type="ECO:0000256" key="6">
    <source>
        <dbReference type="ARBA" id="ARBA00023136"/>
    </source>
</evidence>